<dbReference type="PANTHER" id="PTHR44167:SF24">
    <property type="entry name" value="SERINE_THREONINE-PROTEIN KINASE CHK2"/>
    <property type="match status" value="1"/>
</dbReference>
<dbReference type="Pfam" id="PF00069">
    <property type="entry name" value="Pkinase"/>
    <property type="match status" value="1"/>
</dbReference>
<accession>A0A6A5BR70</accession>
<evidence type="ECO:0000259" key="1">
    <source>
        <dbReference type="PROSITE" id="PS50011"/>
    </source>
</evidence>
<dbReference type="InterPro" id="IPR008271">
    <property type="entry name" value="Ser/Thr_kinase_AS"/>
</dbReference>
<evidence type="ECO:0000313" key="3">
    <source>
        <dbReference type="Proteomes" id="UP000444721"/>
    </source>
</evidence>
<gene>
    <name evidence="2" type="ORF">FDP41_001325</name>
</gene>
<dbReference type="InterPro" id="IPR011009">
    <property type="entry name" value="Kinase-like_dom_sf"/>
</dbReference>
<dbReference type="Pfam" id="PF13475">
    <property type="entry name" value="DUF4116"/>
    <property type="match status" value="10"/>
</dbReference>
<sequence length="1131" mass="129865">MSRKLISQFKVFSALVGREKNSTTASSSSKPMVSTCSTILIAGQLFKPLKPIMDETSKIIWLCENDRHEFTVIKIIHVEELDQYESGEANEELLELYKKIFTSHVLHIRTEIIGNEIVVISPYYGENLQEYRDRLRERFVHDGENVVPEASTVLQIIHQCSVALKSLHDRYLIHRDVKQTNIFITDSNGYVNVVVGDMDMVKNVVEVNDEDLEKLREKLGSNSSLFNRSTESIGTPGFIAPELIYEEKFCAKSDIWSLGMTMLMFIFNKQETLDISKKDPRKINDQYLELLFSSHQHLDDQDTWNDIHHLLRKMLDNNTEERYDADDIITFIFSENYTQHSTSTLFSGYLFLRDSFRNNHKISLMAIEKNGSMLSAAPPEFKESKEVVLKAVTANPTSLQYAAERFKNDKDVLMAAIGSENGWMLQMASKDLCNDFQLVLCAVEKTGWALQFTSEELRSNRQIVEAAVRNYPLSLSFASQELQQELKDLVSQYDPLQNLIEQRNALQTDDHRPESWYFNKQEVFDWAQSPNVDAEIIRNIFSKYYFDLEIMVELIKKIHYSTSLSIEEKQDLLRLAPHEKEFWIQMVQNDVVTFQYVPEKLRNDRTLALIAVINYGNNLEFVSQELKKDKEIVLQSLRSNFGAFMFASPECRNDFEIASTAVGSYGLLLQHCSEELQNNRDLVLNAVRKDARAIYFTSPQLHMDKEIVLTALSKGLDYLPPELANDMEFIEKAVQTNGLILQYVSHDIQEKQKEITKTAVKQCGLAIQYAPLSMRENKSLALIAVENNGQALQFLSEDLRNDEEICMKAVRNDGDALQFCSSILQNRKDIVMTAVTSTPKVLRYCPEEFRNDYEVVLQAVKVDGMLLEYASQELQNNSDIVHAAAKSNGYSLKYVTKEEVKCDREILMDAAASNRFTLTLIPSSCTFYKYDREFMLYVVTRNGLVLEYATPDLQDDFEIALAAVKESVHAFEYVSKRLKGDREFIWHAVSMTRSIAFCGASEDLRKDKELVLQAVKFNGNALQYALNDLRNDFEVVLESVKEFGFALRFASPEMRNNKQIVLEAVKRTGEALQYASKSLRHDKEIILEALKETRKAVNFIPHSLLSNLHDYLQECSVDHESRISLEVQKLT</sequence>
<dbReference type="GO" id="GO:0004674">
    <property type="term" value="F:protein serine/threonine kinase activity"/>
    <property type="evidence" value="ECO:0007669"/>
    <property type="project" value="TreeGrafter"/>
</dbReference>
<reference evidence="2 3" key="1">
    <citation type="journal article" date="2019" name="Sci. Rep.">
        <title>Nanopore sequencing improves the draft genome of the human pathogenic amoeba Naegleria fowleri.</title>
        <authorList>
            <person name="Liechti N."/>
            <person name="Schurch N."/>
            <person name="Bruggmann R."/>
            <person name="Wittwer M."/>
        </authorList>
    </citation>
    <scope>NUCLEOTIDE SEQUENCE [LARGE SCALE GENOMIC DNA]</scope>
    <source>
        <strain evidence="2 3">ATCC 30894</strain>
    </source>
</reference>
<dbReference type="GO" id="GO:0005634">
    <property type="term" value="C:nucleus"/>
    <property type="evidence" value="ECO:0007669"/>
    <property type="project" value="TreeGrafter"/>
</dbReference>
<organism evidence="2 3">
    <name type="scientific">Naegleria fowleri</name>
    <name type="common">Brain eating amoeba</name>
    <dbReference type="NCBI Taxonomy" id="5763"/>
    <lineage>
        <taxon>Eukaryota</taxon>
        <taxon>Discoba</taxon>
        <taxon>Heterolobosea</taxon>
        <taxon>Tetramitia</taxon>
        <taxon>Eutetramitia</taxon>
        <taxon>Vahlkampfiidae</taxon>
        <taxon>Naegleria</taxon>
    </lineage>
</organism>
<dbReference type="GO" id="GO:0044773">
    <property type="term" value="P:mitotic DNA damage checkpoint signaling"/>
    <property type="evidence" value="ECO:0007669"/>
    <property type="project" value="TreeGrafter"/>
</dbReference>
<dbReference type="AlphaFoldDB" id="A0A6A5BR70"/>
<keyword evidence="3" id="KW-1185">Reference proteome</keyword>
<dbReference type="GeneID" id="68108543"/>
<dbReference type="InterPro" id="IPR000719">
    <property type="entry name" value="Prot_kinase_dom"/>
</dbReference>
<dbReference type="VEuPathDB" id="AmoebaDB:NF0081860"/>
<dbReference type="Proteomes" id="UP000444721">
    <property type="component" value="Unassembled WGS sequence"/>
</dbReference>
<dbReference type="VEuPathDB" id="AmoebaDB:FDP41_001325"/>
<feature type="domain" description="Protein kinase" evidence="1">
    <location>
        <begin position="46"/>
        <end position="334"/>
    </location>
</feature>
<proteinExistence type="predicted"/>
<dbReference type="SUPFAM" id="SSF56112">
    <property type="entry name" value="Protein kinase-like (PK-like)"/>
    <property type="match status" value="1"/>
</dbReference>
<dbReference type="PROSITE" id="PS00108">
    <property type="entry name" value="PROTEIN_KINASE_ST"/>
    <property type="match status" value="1"/>
</dbReference>
<dbReference type="GO" id="GO:0005524">
    <property type="term" value="F:ATP binding"/>
    <property type="evidence" value="ECO:0007669"/>
    <property type="project" value="InterPro"/>
</dbReference>
<dbReference type="VEuPathDB" id="AmoebaDB:NfTy_030140"/>
<name>A0A6A5BR70_NAEFO</name>
<dbReference type="RefSeq" id="XP_044564370.1">
    <property type="nucleotide sequence ID" value="XM_044703859.1"/>
</dbReference>
<dbReference type="SMART" id="SM00220">
    <property type="entry name" value="S_TKc"/>
    <property type="match status" value="1"/>
</dbReference>
<dbReference type="PROSITE" id="PS50011">
    <property type="entry name" value="PROTEIN_KINASE_DOM"/>
    <property type="match status" value="1"/>
</dbReference>
<dbReference type="PANTHER" id="PTHR44167">
    <property type="entry name" value="OVARIAN-SPECIFIC SERINE/THREONINE-PROTEIN KINASE LOK-RELATED"/>
    <property type="match status" value="1"/>
</dbReference>
<dbReference type="Gene3D" id="1.10.510.10">
    <property type="entry name" value="Transferase(Phosphotransferase) domain 1"/>
    <property type="match status" value="1"/>
</dbReference>
<protein>
    <recommendedName>
        <fullName evidence="1">Protein kinase domain-containing protein</fullName>
    </recommendedName>
</protein>
<comment type="caution">
    <text evidence="2">The sequence shown here is derived from an EMBL/GenBank/DDBJ whole genome shotgun (WGS) entry which is preliminary data.</text>
</comment>
<dbReference type="InterPro" id="IPR025197">
    <property type="entry name" value="DUF4116"/>
</dbReference>
<evidence type="ECO:0000313" key="2">
    <source>
        <dbReference type="EMBL" id="KAF0979657.1"/>
    </source>
</evidence>
<dbReference type="EMBL" id="VFQX01000023">
    <property type="protein sequence ID" value="KAF0979657.1"/>
    <property type="molecule type" value="Genomic_DNA"/>
</dbReference>